<keyword evidence="2" id="KW-1185">Reference proteome</keyword>
<protein>
    <submittedName>
        <fullName evidence="1">Replication protein A 70 kDa DNA-binding subunit</fullName>
    </submittedName>
</protein>
<evidence type="ECO:0000313" key="2">
    <source>
        <dbReference type="Proteomes" id="UP000325081"/>
    </source>
</evidence>
<dbReference type="Proteomes" id="UP000325081">
    <property type="component" value="Unassembled WGS sequence"/>
</dbReference>
<keyword evidence="1" id="KW-0238">DNA-binding</keyword>
<dbReference type="GO" id="GO:0003677">
    <property type="term" value="F:DNA binding"/>
    <property type="evidence" value="ECO:0007669"/>
    <property type="project" value="UniProtKB-KW"/>
</dbReference>
<dbReference type="OrthoDB" id="1749043at2759"/>
<comment type="caution">
    <text evidence="1">The sequence shown here is derived from an EMBL/GenBank/DDBJ whole genome shotgun (WGS) entry which is preliminary data.</text>
</comment>
<dbReference type="EMBL" id="BKCP01006404">
    <property type="protein sequence ID" value="GER42572.1"/>
    <property type="molecule type" value="Genomic_DNA"/>
</dbReference>
<reference evidence="2" key="1">
    <citation type="journal article" date="2019" name="Curr. Biol.">
        <title>Genome Sequence of Striga asiatica Provides Insight into the Evolution of Plant Parasitism.</title>
        <authorList>
            <person name="Yoshida S."/>
            <person name="Kim S."/>
            <person name="Wafula E.K."/>
            <person name="Tanskanen J."/>
            <person name="Kim Y.M."/>
            <person name="Honaas L."/>
            <person name="Yang Z."/>
            <person name="Spallek T."/>
            <person name="Conn C.E."/>
            <person name="Ichihashi Y."/>
            <person name="Cheong K."/>
            <person name="Cui S."/>
            <person name="Der J.P."/>
            <person name="Gundlach H."/>
            <person name="Jiao Y."/>
            <person name="Hori C."/>
            <person name="Ishida J.K."/>
            <person name="Kasahara H."/>
            <person name="Kiba T."/>
            <person name="Kim M.S."/>
            <person name="Koo N."/>
            <person name="Laohavisit A."/>
            <person name="Lee Y.H."/>
            <person name="Lumba S."/>
            <person name="McCourt P."/>
            <person name="Mortimer J.C."/>
            <person name="Mutuku J.M."/>
            <person name="Nomura T."/>
            <person name="Sasaki-Sekimoto Y."/>
            <person name="Seto Y."/>
            <person name="Wang Y."/>
            <person name="Wakatake T."/>
            <person name="Sakakibara H."/>
            <person name="Demura T."/>
            <person name="Yamaguchi S."/>
            <person name="Yoneyama K."/>
            <person name="Manabe R.I."/>
            <person name="Nelson D.C."/>
            <person name="Schulman A.H."/>
            <person name="Timko M.P."/>
            <person name="dePamphilis C.W."/>
            <person name="Choi D."/>
            <person name="Shirasu K."/>
        </authorList>
    </citation>
    <scope>NUCLEOTIDE SEQUENCE [LARGE SCALE GENOMIC DNA]</scope>
    <source>
        <strain evidence="2">cv. UVA1</strain>
    </source>
</reference>
<name>A0A5A7QC89_STRAF</name>
<evidence type="ECO:0000313" key="1">
    <source>
        <dbReference type="EMBL" id="GER42572.1"/>
    </source>
</evidence>
<gene>
    <name evidence="1" type="ORF">STAS_19371</name>
</gene>
<accession>A0A5A7QC89</accession>
<organism evidence="1 2">
    <name type="scientific">Striga asiatica</name>
    <name type="common">Asiatic witchweed</name>
    <name type="synonym">Buchnera asiatica</name>
    <dbReference type="NCBI Taxonomy" id="4170"/>
    <lineage>
        <taxon>Eukaryota</taxon>
        <taxon>Viridiplantae</taxon>
        <taxon>Streptophyta</taxon>
        <taxon>Embryophyta</taxon>
        <taxon>Tracheophyta</taxon>
        <taxon>Spermatophyta</taxon>
        <taxon>Magnoliopsida</taxon>
        <taxon>eudicotyledons</taxon>
        <taxon>Gunneridae</taxon>
        <taxon>Pentapetalae</taxon>
        <taxon>asterids</taxon>
        <taxon>lamiids</taxon>
        <taxon>Lamiales</taxon>
        <taxon>Orobanchaceae</taxon>
        <taxon>Buchnereae</taxon>
        <taxon>Striga</taxon>
    </lineage>
</organism>
<proteinExistence type="predicted"/>
<dbReference type="AlphaFoldDB" id="A0A5A7QC89"/>
<sequence>MEISLTYKVADNHSLSQHINSNDLQNWPDLSLTTRLPSAILINPPMREAIILKQWYVDQKDVHNSFVTKEAFKDPLVVLPPPNEKDIISIQEALATLKVNKSAWVRGVASLAMNQKSLWFTACSNCQKEIGAPINWDMNCTLCGEDSMVVAR</sequence>